<evidence type="ECO:0000256" key="4">
    <source>
        <dbReference type="ARBA" id="ARBA00022801"/>
    </source>
</evidence>
<organism evidence="6 7">
    <name type="scientific">Paraconiothyrium brasiliense</name>
    <dbReference type="NCBI Taxonomy" id="300254"/>
    <lineage>
        <taxon>Eukaryota</taxon>
        <taxon>Fungi</taxon>
        <taxon>Dikarya</taxon>
        <taxon>Ascomycota</taxon>
        <taxon>Pezizomycotina</taxon>
        <taxon>Dothideomycetes</taxon>
        <taxon>Pleosporomycetidae</taxon>
        <taxon>Pleosporales</taxon>
        <taxon>Massarineae</taxon>
        <taxon>Didymosphaeriaceae</taxon>
        <taxon>Paraconiothyrium</taxon>
    </lineage>
</organism>
<gene>
    <name evidence="6" type="ORF">SLS60_007018</name>
</gene>
<dbReference type="PANTHER" id="PTHR47966">
    <property type="entry name" value="BETA-SITE APP-CLEAVING ENZYME, ISOFORM A-RELATED"/>
    <property type="match status" value="1"/>
</dbReference>
<dbReference type="CDD" id="cd06097">
    <property type="entry name" value="Aspergillopepsin_like"/>
    <property type="match status" value="1"/>
</dbReference>
<keyword evidence="2" id="KW-0645">Protease</keyword>
<dbReference type="Gene3D" id="2.40.70.10">
    <property type="entry name" value="Acid Proteases"/>
    <property type="match status" value="2"/>
</dbReference>
<sequence>MGGREQKRINVKPNPRYEKSGMKSYASLLKKYDIAPTTEGPYQKVDVAAKNFKNLFKAKNKKSTKPVLWKVQDDGQKGEVKAEDQMNDALYLCPVEIGTPPQVCYLDFDTGSSDLWLWSMELPPATQAAGKSSGHNIYNPKSSSTWKKISGASWMIRYGDGSSASGIVGTDNVTLGGLCVENQAIELASKLSPQFTRGAGDGLVGLAFDNINTVKPKPVKTLVDSMIAQDDIEEGEELFTCYLGSWRDKDEQDHGESFFTFGYIDEDVVNRSGTEVHYVPVDSSMGFWQFNSESATVNGLVIERPDNTAIADTGTTLALVSDALCIAIYSAIPGAKYDYRQQG</sequence>
<proteinExistence type="inferred from homology"/>
<dbReference type="InterPro" id="IPR034163">
    <property type="entry name" value="Aspergillopepsin-like_cat_dom"/>
</dbReference>
<dbReference type="PROSITE" id="PS51767">
    <property type="entry name" value="PEPTIDASE_A1"/>
    <property type="match status" value="1"/>
</dbReference>
<comment type="similarity">
    <text evidence="1">Belongs to the peptidase A1 family.</text>
</comment>
<evidence type="ECO:0000256" key="2">
    <source>
        <dbReference type="ARBA" id="ARBA00022670"/>
    </source>
</evidence>
<evidence type="ECO:0000256" key="1">
    <source>
        <dbReference type="ARBA" id="ARBA00007447"/>
    </source>
</evidence>
<reference evidence="6 7" key="1">
    <citation type="submission" date="2024-02" db="EMBL/GenBank/DDBJ databases">
        <title>De novo assembly and annotation of 12 fungi associated with fruit tree decline syndrome in Ontario, Canada.</title>
        <authorList>
            <person name="Sulman M."/>
            <person name="Ellouze W."/>
            <person name="Ilyukhin E."/>
        </authorList>
    </citation>
    <scope>NUCLEOTIDE SEQUENCE [LARGE SCALE GENOMIC DNA]</scope>
    <source>
        <strain evidence="6 7">M42-189</strain>
    </source>
</reference>
<dbReference type="Proteomes" id="UP001521785">
    <property type="component" value="Unassembled WGS sequence"/>
</dbReference>
<keyword evidence="4" id="KW-0378">Hydrolase</keyword>
<keyword evidence="3" id="KW-0064">Aspartyl protease</keyword>
<dbReference type="InterPro" id="IPR021109">
    <property type="entry name" value="Peptidase_aspartic_dom_sf"/>
</dbReference>
<dbReference type="SUPFAM" id="SSF50630">
    <property type="entry name" value="Acid proteases"/>
    <property type="match status" value="1"/>
</dbReference>
<evidence type="ECO:0000313" key="6">
    <source>
        <dbReference type="EMBL" id="KAL1600631.1"/>
    </source>
</evidence>
<evidence type="ECO:0000313" key="7">
    <source>
        <dbReference type="Proteomes" id="UP001521785"/>
    </source>
</evidence>
<name>A0ABR3R869_9PLEO</name>
<evidence type="ECO:0000259" key="5">
    <source>
        <dbReference type="PROSITE" id="PS51767"/>
    </source>
</evidence>
<protein>
    <recommendedName>
        <fullName evidence="5">Peptidase A1 domain-containing protein</fullName>
    </recommendedName>
</protein>
<dbReference type="Pfam" id="PF00026">
    <property type="entry name" value="Asp"/>
    <property type="match status" value="1"/>
</dbReference>
<accession>A0ABR3R869</accession>
<dbReference type="PRINTS" id="PR00792">
    <property type="entry name" value="PEPSIN"/>
</dbReference>
<feature type="domain" description="Peptidase A1" evidence="5">
    <location>
        <begin position="91"/>
        <end position="343"/>
    </location>
</feature>
<dbReference type="EMBL" id="JAKJXO020000009">
    <property type="protein sequence ID" value="KAL1600631.1"/>
    <property type="molecule type" value="Genomic_DNA"/>
</dbReference>
<evidence type="ECO:0000256" key="3">
    <source>
        <dbReference type="ARBA" id="ARBA00022750"/>
    </source>
</evidence>
<keyword evidence="7" id="KW-1185">Reference proteome</keyword>
<dbReference type="PANTHER" id="PTHR47966:SF1">
    <property type="entry name" value="ASPARTYL PROTEINASE"/>
    <property type="match status" value="1"/>
</dbReference>
<comment type="caution">
    <text evidence="6">The sequence shown here is derived from an EMBL/GenBank/DDBJ whole genome shotgun (WGS) entry which is preliminary data.</text>
</comment>
<dbReference type="InterPro" id="IPR033121">
    <property type="entry name" value="PEPTIDASE_A1"/>
</dbReference>
<dbReference type="InterPro" id="IPR001461">
    <property type="entry name" value="Aspartic_peptidase_A1"/>
</dbReference>